<gene>
    <name evidence="4" type="ORF">DDE18_16535</name>
</gene>
<dbReference type="Gene3D" id="1.20.1050.60">
    <property type="entry name" value="alpha-1,2-mannosidase"/>
    <property type="match status" value="1"/>
</dbReference>
<dbReference type="PANTHER" id="PTHR12143">
    <property type="entry name" value="PEPTIDE N-GLYCANASE PNGASE -RELATED"/>
    <property type="match status" value="1"/>
</dbReference>
<dbReference type="EMBL" id="QDGZ01000007">
    <property type="protein sequence ID" value="PVG81611.1"/>
    <property type="molecule type" value="Genomic_DNA"/>
</dbReference>
<dbReference type="OrthoDB" id="9804511at2"/>
<evidence type="ECO:0000256" key="1">
    <source>
        <dbReference type="SAM" id="SignalP"/>
    </source>
</evidence>
<feature type="domain" description="Glycosyl hydrolase family 92 N-terminal" evidence="3">
    <location>
        <begin position="58"/>
        <end position="285"/>
    </location>
</feature>
<protein>
    <submittedName>
        <fullName evidence="4">Alpha-1,2-mannosidase</fullName>
    </submittedName>
</protein>
<dbReference type="PANTHER" id="PTHR12143:SF39">
    <property type="entry name" value="SECRETED PROTEIN"/>
    <property type="match status" value="1"/>
</dbReference>
<dbReference type="InterPro" id="IPR014718">
    <property type="entry name" value="GH-type_carb-bd"/>
</dbReference>
<dbReference type="RefSeq" id="WP_116573377.1">
    <property type="nucleotide sequence ID" value="NZ_QDGZ01000007.1"/>
</dbReference>
<keyword evidence="5" id="KW-1185">Reference proteome</keyword>
<dbReference type="NCBIfam" id="TIGR01180">
    <property type="entry name" value="aman2_put"/>
    <property type="match status" value="1"/>
</dbReference>
<dbReference type="Gene3D" id="3.30.2080.10">
    <property type="entry name" value="GH92 mannosidase domain"/>
    <property type="match status" value="1"/>
</dbReference>
<dbReference type="InterPro" id="IPR050883">
    <property type="entry name" value="PNGase"/>
</dbReference>
<dbReference type="Gene3D" id="1.20.1610.10">
    <property type="entry name" value="alpha-1,2-mannosidases domains"/>
    <property type="match status" value="1"/>
</dbReference>
<organism evidence="4 5">
    <name type="scientific">Nocardioides gansuensis</name>
    <dbReference type="NCBI Taxonomy" id="2138300"/>
    <lineage>
        <taxon>Bacteria</taxon>
        <taxon>Bacillati</taxon>
        <taxon>Actinomycetota</taxon>
        <taxon>Actinomycetes</taxon>
        <taxon>Propionibacteriales</taxon>
        <taxon>Nocardioidaceae</taxon>
        <taxon>Nocardioides</taxon>
    </lineage>
</organism>
<dbReference type="GO" id="GO:0005975">
    <property type="term" value="P:carbohydrate metabolic process"/>
    <property type="evidence" value="ECO:0007669"/>
    <property type="project" value="InterPro"/>
</dbReference>
<dbReference type="Proteomes" id="UP000246018">
    <property type="component" value="Unassembled WGS sequence"/>
</dbReference>
<feature type="signal peptide" evidence="1">
    <location>
        <begin position="1"/>
        <end position="23"/>
    </location>
</feature>
<dbReference type="SUPFAM" id="SSF48208">
    <property type="entry name" value="Six-hairpin glycosidases"/>
    <property type="match status" value="1"/>
</dbReference>
<dbReference type="GO" id="GO:0006516">
    <property type="term" value="P:glycoprotein catabolic process"/>
    <property type="evidence" value="ECO:0007669"/>
    <property type="project" value="TreeGrafter"/>
</dbReference>
<dbReference type="InterPro" id="IPR005887">
    <property type="entry name" value="GH92_a_mannosidase_put"/>
</dbReference>
<accession>A0A2T8F7B6</accession>
<feature type="chain" id="PRO_5039390866" evidence="1">
    <location>
        <begin position="24"/>
        <end position="1103"/>
    </location>
</feature>
<reference evidence="4 5" key="1">
    <citation type="submission" date="2018-04" db="EMBL/GenBank/DDBJ databases">
        <title>Genome of Nocardioides gansuensis WSJ-1.</title>
        <authorList>
            <person name="Wu S."/>
            <person name="Wang G."/>
        </authorList>
    </citation>
    <scope>NUCLEOTIDE SEQUENCE [LARGE SCALE GENOMIC DNA]</scope>
    <source>
        <strain evidence="4 5">WSJ-1</strain>
    </source>
</reference>
<dbReference type="AlphaFoldDB" id="A0A2T8F7B6"/>
<dbReference type="Pfam" id="PF17678">
    <property type="entry name" value="Glyco_hydro_92N"/>
    <property type="match status" value="1"/>
</dbReference>
<dbReference type="Gene3D" id="2.70.98.10">
    <property type="match status" value="1"/>
</dbReference>
<dbReference type="GO" id="GO:0005829">
    <property type="term" value="C:cytosol"/>
    <property type="evidence" value="ECO:0007669"/>
    <property type="project" value="TreeGrafter"/>
</dbReference>
<evidence type="ECO:0000259" key="2">
    <source>
        <dbReference type="Pfam" id="PF07971"/>
    </source>
</evidence>
<proteinExistence type="predicted"/>
<name>A0A2T8F7B6_9ACTN</name>
<evidence type="ECO:0000313" key="5">
    <source>
        <dbReference type="Proteomes" id="UP000246018"/>
    </source>
</evidence>
<comment type="caution">
    <text evidence="4">The sequence shown here is derived from an EMBL/GenBank/DDBJ whole genome shotgun (WGS) entry which is preliminary data.</text>
</comment>
<dbReference type="GO" id="GO:0000224">
    <property type="term" value="F:peptide-N4-(N-acetyl-beta-glucosaminyl)asparagine amidase activity"/>
    <property type="evidence" value="ECO:0007669"/>
    <property type="project" value="TreeGrafter"/>
</dbReference>
<evidence type="ECO:0000313" key="4">
    <source>
        <dbReference type="EMBL" id="PVG81611.1"/>
    </source>
</evidence>
<dbReference type="InterPro" id="IPR008928">
    <property type="entry name" value="6-hairpin_glycosidase_sf"/>
</dbReference>
<sequence>MTRRRGYRSLGSAVALLAGLATATPLAVTAFTPAAGSVPAARAGATAAVTADEDLTSLVNPFIGSQNDGNTFPGAAVPFGMVQMSPDTGHNVGYRYDQDRIRGFSTVHLSGVGCGLGGTLPVLPTTGAVTETDYARYAATKDRASEVAEPGYYRVRLADSDITAELSATTRTAWQRYTFPATGRANVLLNTGQALHRVTSSEVRVLDDRTLVSEVTGRGFCQDTRPYTLYFVTRFDRPFSGHGTWQGGVVTPGSGSSAAGEARNGAYVRFDTTSDRDVEAVTALSYVDLDGAHANLAAEGGSTFDEVRTAADAAWEQRLQQVRVGGGAAVERRTFYSSLYRSFLAPTVGSDVDGRYRGWDQQVHTAEDFTYYQNWSLWDTYRTQQQLLALLAPRESRDMARSILRIEDEGGWLPRWGHATVETNIMTGDPVTPFLVSAWRQGLLDGHEEDAYAALRENADGVPPADSPYNGRSGNPTYLSEGFVPYLPDARNKPGDYDLNHGPSATLEYALADCTLSTMAGALGHTADARRYAARGRSFRNVFDPSTTWFRARDAQGRFVGPADPKDSVGFHEGTAWQYMWLAQQDMQGLVDLMGGRAEARRRLDYFFAYEQLVDDPRRVAREVWVNGPYAYYNADRYNPQNEPDLHSPYTYLWTGEPHKTSDVVHAALTLFSDGPTGMTGNDDLGTMSAWHVLSAIGIYPVMPGTDVWGLTTPIFDGVEIALDESFHGTGSLVITAPGADGGTRSYITAAELGGRAWQRTWATTEELLAGGTLALRVGDDPSGWGTSRGDAPPSLCGAGRADTSRLAAGTSPTSLAMPSSEADVTAEVILDVVATGAGEVTGTVTATAAAPVAVAPGSSTWTADSKGLPTTVSVPVDVTVPAGTPDGTYEVRLAVADERGNQVVRTLPVRVVTADCAADVGSCPQDLTGSWDHDGVATLDASAEGNFDGGGWSFPAEQLPEPGLGVLGDWAYLFPETGGNAPNFVEARGQAVPLNGGRFAALDVIASAHHGDVQATVRVTYADGTTVDVPFRVTDWAAGSPRFGETLAVRTDYRVRAGTGRDAPPVALWHLELPVDPGREPVSLTLPDDPRLEVYALSGRNG</sequence>
<keyword evidence="1" id="KW-0732">Signal</keyword>
<evidence type="ECO:0000259" key="3">
    <source>
        <dbReference type="Pfam" id="PF17678"/>
    </source>
</evidence>
<dbReference type="Pfam" id="PF07971">
    <property type="entry name" value="Glyco_hydro_92"/>
    <property type="match status" value="1"/>
</dbReference>
<feature type="domain" description="Glycosyl hydrolase family 92" evidence="2">
    <location>
        <begin position="292"/>
        <end position="779"/>
    </location>
</feature>
<dbReference type="InterPro" id="IPR041371">
    <property type="entry name" value="GH92_N"/>
</dbReference>
<dbReference type="GO" id="GO:0030246">
    <property type="term" value="F:carbohydrate binding"/>
    <property type="evidence" value="ECO:0007669"/>
    <property type="project" value="InterPro"/>
</dbReference>
<dbReference type="InterPro" id="IPR012939">
    <property type="entry name" value="Glyco_hydro_92"/>
</dbReference>